<accession>A0A915JR88</accession>
<dbReference type="AlphaFoldDB" id="A0A915JR88"/>
<evidence type="ECO:0000256" key="1">
    <source>
        <dbReference type="SAM" id="Phobius"/>
    </source>
</evidence>
<evidence type="ECO:0000313" key="3">
    <source>
        <dbReference type="WBParaSite" id="nRc.2.0.1.t28790-RA"/>
    </source>
</evidence>
<feature type="transmembrane region" description="Helical" evidence="1">
    <location>
        <begin position="353"/>
        <end position="374"/>
    </location>
</feature>
<keyword evidence="1" id="KW-0472">Membrane</keyword>
<dbReference type="WBParaSite" id="nRc.2.0.1.t28790-RA">
    <property type="protein sequence ID" value="nRc.2.0.1.t28790-RA"/>
    <property type="gene ID" value="nRc.2.0.1.g28790"/>
</dbReference>
<name>A0A915JR88_ROMCU</name>
<dbReference type="Proteomes" id="UP000887565">
    <property type="component" value="Unplaced"/>
</dbReference>
<sequence>MSVKANWATFLTDTLPYFWLTFGLLGKDQKTNFKRITGIIRKSNKKLTFDCSGSGGWRRTMVFFRHKISGDRQPLILTKVPSFSRRTSSILGSKTNCKKVVSAALSSATSLAAPTLSASLQRHWTLAAHSTLKSWLNQRLTPITVMKRIYERFLRTSTFLQLNHRYNDNQDDNDDQATGHNDIIVELAGRRRNTFYTPFKTSQGHAYPYNVFRSPSMPGGVDKFSTTPSMVGEQIFCPWGSAGRANVCSASSSASSLLGAVLADHLRAQLRACLASMLAEQRAEKVFDIISPDFTKHVTRNEPRFFNSASLTEKGLLHGVSKSVLRFSPLWLCNLHLILPLTNAEPQTALNSLVVLVTLTYSFMAIGLSSLLLISSNPAEKRLIKTLHRTKIFLWAAQLRRDKKQDKKFRLNGGGRKAQDTEMELSLQREILEHREKRLTVTCK</sequence>
<evidence type="ECO:0000313" key="2">
    <source>
        <dbReference type="Proteomes" id="UP000887565"/>
    </source>
</evidence>
<proteinExistence type="predicted"/>
<protein>
    <submittedName>
        <fullName evidence="3">Uncharacterized protein</fullName>
    </submittedName>
</protein>
<keyword evidence="1" id="KW-1133">Transmembrane helix</keyword>
<organism evidence="2 3">
    <name type="scientific">Romanomermis culicivorax</name>
    <name type="common">Nematode worm</name>
    <dbReference type="NCBI Taxonomy" id="13658"/>
    <lineage>
        <taxon>Eukaryota</taxon>
        <taxon>Metazoa</taxon>
        <taxon>Ecdysozoa</taxon>
        <taxon>Nematoda</taxon>
        <taxon>Enoplea</taxon>
        <taxon>Dorylaimia</taxon>
        <taxon>Mermithida</taxon>
        <taxon>Mermithoidea</taxon>
        <taxon>Mermithidae</taxon>
        <taxon>Romanomermis</taxon>
    </lineage>
</organism>
<keyword evidence="2" id="KW-1185">Reference proteome</keyword>
<keyword evidence="1" id="KW-0812">Transmembrane</keyword>
<reference evidence="3" key="1">
    <citation type="submission" date="2022-11" db="UniProtKB">
        <authorList>
            <consortium name="WormBaseParasite"/>
        </authorList>
    </citation>
    <scope>IDENTIFICATION</scope>
</reference>